<organism evidence="12 13">
    <name type="scientific">Meinhardsimonia xiamenensis</name>
    <dbReference type="NCBI Taxonomy" id="990712"/>
    <lineage>
        <taxon>Bacteria</taxon>
        <taxon>Pseudomonadati</taxon>
        <taxon>Pseudomonadota</taxon>
        <taxon>Alphaproteobacteria</taxon>
        <taxon>Rhodobacterales</taxon>
        <taxon>Paracoccaceae</taxon>
        <taxon>Meinhardsimonia</taxon>
    </lineage>
</organism>
<dbReference type="AlphaFoldDB" id="A0A1G9E9Z4"/>
<evidence type="ECO:0000256" key="10">
    <source>
        <dbReference type="RuleBase" id="RU364125"/>
    </source>
</evidence>
<dbReference type="OrthoDB" id="7864548at2"/>
<evidence type="ECO:0000256" key="6">
    <source>
        <dbReference type="ARBA" id="ARBA00022692"/>
    </source>
</evidence>
<dbReference type="GO" id="GO:0005886">
    <property type="term" value="C:plasma membrane"/>
    <property type="evidence" value="ECO:0007669"/>
    <property type="project" value="UniProtKB-SubCell"/>
</dbReference>
<keyword evidence="12" id="KW-0282">Flagellum</keyword>
<keyword evidence="10" id="KW-0997">Cell inner membrane</keyword>
<comment type="similarity">
    <text evidence="3 10">Belongs to the FliL family.</text>
</comment>
<keyword evidence="8" id="KW-1133">Transmembrane helix</keyword>
<evidence type="ECO:0000256" key="8">
    <source>
        <dbReference type="ARBA" id="ARBA00022989"/>
    </source>
</evidence>
<evidence type="ECO:0000256" key="9">
    <source>
        <dbReference type="ARBA" id="ARBA00023136"/>
    </source>
</evidence>
<evidence type="ECO:0000256" key="11">
    <source>
        <dbReference type="SAM" id="SignalP"/>
    </source>
</evidence>
<keyword evidence="5 10" id="KW-0145">Chemotaxis</keyword>
<protein>
    <recommendedName>
        <fullName evidence="10">Flagellar protein FliL</fullName>
    </recommendedName>
</protein>
<evidence type="ECO:0000313" key="13">
    <source>
        <dbReference type="Proteomes" id="UP000199328"/>
    </source>
</evidence>
<reference evidence="13" key="1">
    <citation type="submission" date="2016-10" db="EMBL/GenBank/DDBJ databases">
        <authorList>
            <person name="Varghese N."/>
            <person name="Submissions S."/>
        </authorList>
    </citation>
    <scope>NUCLEOTIDE SEQUENCE [LARGE SCALE GENOMIC DNA]</scope>
    <source>
        <strain evidence="13">CGMCC 1.10789</strain>
    </source>
</reference>
<evidence type="ECO:0000313" key="12">
    <source>
        <dbReference type="EMBL" id="SDK72947.1"/>
    </source>
</evidence>
<gene>
    <name evidence="12" type="ORF">SAMN05216257_104213</name>
</gene>
<dbReference type="InterPro" id="IPR005503">
    <property type="entry name" value="FliL"/>
</dbReference>
<dbReference type="Proteomes" id="UP000199328">
    <property type="component" value="Unassembled WGS sequence"/>
</dbReference>
<dbReference type="GO" id="GO:0009425">
    <property type="term" value="C:bacterial-type flagellum basal body"/>
    <property type="evidence" value="ECO:0007669"/>
    <property type="project" value="InterPro"/>
</dbReference>
<dbReference type="GO" id="GO:0006935">
    <property type="term" value="P:chemotaxis"/>
    <property type="evidence" value="ECO:0007669"/>
    <property type="project" value="UniProtKB-KW"/>
</dbReference>
<evidence type="ECO:0000256" key="5">
    <source>
        <dbReference type="ARBA" id="ARBA00022500"/>
    </source>
</evidence>
<keyword evidence="9 10" id="KW-0472">Membrane</keyword>
<sequence>MLARLLPLMLALTGLGAGVGAGLALRPPAHANPTDESDVTTCLPAAAAADIAAVAPPEKSGEVEYVKLNNQFVVPVVAEGRVRSLIVLSITLEVAPGRTELVYAREPRIRDAMLQVLFDHANTGGFSGSFTDGTRMAVLRRALREATAKVLGPALYDVLVTDIVRQDA</sequence>
<evidence type="ECO:0000256" key="3">
    <source>
        <dbReference type="ARBA" id="ARBA00008281"/>
    </source>
</evidence>
<keyword evidence="11" id="KW-0732">Signal</keyword>
<keyword evidence="13" id="KW-1185">Reference proteome</keyword>
<dbReference type="STRING" id="990712.SAMN05216257_104213"/>
<keyword evidence="6" id="KW-0812">Transmembrane</keyword>
<dbReference type="GO" id="GO:0071973">
    <property type="term" value="P:bacterial-type flagellum-dependent cell motility"/>
    <property type="evidence" value="ECO:0007669"/>
    <property type="project" value="InterPro"/>
</dbReference>
<keyword evidence="12" id="KW-0969">Cilium</keyword>
<evidence type="ECO:0000256" key="1">
    <source>
        <dbReference type="ARBA" id="ARBA00002254"/>
    </source>
</evidence>
<comment type="subcellular location">
    <subcellularLocation>
        <location evidence="10">Cell inner membrane</location>
    </subcellularLocation>
    <subcellularLocation>
        <location evidence="2">Cell membrane</location>
        <topology evidence="2">Single-pass membrane protein</topology>
    </subcellularLocation>
</comment>
<comment type="function">
    <text evidence="1 10">Controls the rotational direction of flagella during chemotaxis.</text>
</comment>
<dbReference type="RefSeq" id="WP_092500429.1">
    <property type="nucleotide sequence ID" value="NZ_FNFV01000004.1"/>
</dbReference>
<dbReference type="Pfam" id="PF03748">
    <property type="entry name" value="FliL"/>
    <property type="match status" value="1"/>
</dbReference>
<feature type="chain" id="PRO_5011735976" description="Flagellar protein FliL" evidence="11">
    <location>
        <begin position="32"/>
        <end position="168"/>
    </location>
</feature>
<evidence type="ECO:0000256" key="2">
    <source>
        <dbReference type="ARBA" id="ARBA00004162"/>
    </source>
</evidence>
<dbReference type="EMBL" id="FNFV01000004">
    <property type="protein sequence ID" value="SDK72947.1"/>
    <property type="molecule type" value="Genomic_DNA"/>
</dbReference>
<proteinExistence type="inferred from homology"/>
<accession>A0A1G9E9Z4</accession>
<feature type="signal peptide" evidence="11">
    <location>
        <begin position="1"/>
        <end position="31"/>
    </location>
</feature>
<evidence type="ECO:0000256" key="4">
    <source>
        <dbReference type="ARBA" id="ARBA00022475"/>
    </source>
</evidence>
<keyword evidence="7 10" id="KW-0283">Flagellar rotation</keyword>
<keyword evidence="12" id="KW-0966">Cell projection</keyword>
<keyword evidence="4" id="KW-1003">Cell membrane</keyword>
<name>A0A1G9E9Z4_9RHOB</name>
<evidence type="ECO:0000256" key="7">
    <source>
        <dbReference type="ARBA" id="ARBA00022779"/>
    </source>
</evidence>